<proteinExistence type="predicted"/>
<dbReference type="Proteomes" id="UP000194873">
    <property type="component" value="Unassembled WGS sequence"/>
</dbReference>
<name>A0A243W8U9_9BACT</name>
<dbReference type="EMBL" id="MTSE01000020">
    <property type="protein sequence ID" value="OUJ70844.1"/>
    <property type="molecule type" value="Genomic_DNA"/>
</dbReference>
<comment type="caution">
    <text evidence="2">The sequence shown here is derived from an EMBL/GenBank/DDBJ whole genome shotgun (WGS) entry which is preliminary data.</text>
</comment>
<feature type="region of interest" description="Disordered" evidence="1">
    <location>
        <begin position="1"/>
        <end position="21"/>
    </location>
</feature>
<evidence type="ECO:0000313" key="2">
    <source>
        <dbReference type="EMBL" id="OUJ70844.1"/>
    </source>
</evidence>
<reference evidence="2 3" key="1">
    <citation type="submission" date="2017-01" db="EMBL/GenBank/DDBJ databases">
        <title>A new Hymenobacter.</title>
        <authorList>
            <person name="Liang Y."/>
            <person name="Feng F."/>
        </authorList>
    </citation>
    <scope>NUCLEOTIDE SEQUENCE [LARGE SCALE GENOMIC DNA]</scope>
    <source>
        <strain evidence="2">MIMBbqt21</strain>
    </source>
</reference>
<keyword evidence="3" id="KW-1185">Reference proteome</keyword>
<evidence type="ECO:0000313" key="3">
    <source>
        <dbReference type="Proteomes" id="UP000194873"/>
    </source>
</evidence>
<accession>A0A243W8U9</accession>
<evidence type="ECO:0000256" key="1">
    <source>
        <dbReference type="SAM" id="MobiDB-lite"/>
    </source>
</evidence>
<gene>
    <name evidence="2" type="ORF">BXP70_23205</name>
</gene>
<sequence>MSVALKEAPLPPIPTYAKSGDTRPKITVTVWVEDALPSDAEGGYEVISELLVDGRIVADTSFKVVPGQNTPLYAITQTEVAY</sequence>
<dbReference type="AlphaFoldDB" id="A0A243W8U9"/>
<protein>
    <submittedName>
        <fullName evidence="2">Uncharacterized protein</fullName>
    </submittedName>
</protein>
<organism evidence="2 3">
    <name type="scientific">Hymenobacter crusticola</name>
    <dbReference type="NCBI Taxonomy" id="1770526"/>
    <lineage>
        <taxon>Bacteria</taxon>
        <taxon>Pseudomonadati</taxon>
        <taxon>Bacteroidota</taxon>
        <taxon>Cytophagia</taxon>
        <taxon>Cytophagales</taxon>
        <taxon>Hymenobacteraceae</taxon>
        <taxon>Hymenobacter</taxon>
    </lineage>
</organism>